<evidence type="ECO:0000313" key="2">
    <source>
        <dbReference type="EMBL" id="SAY38647.1"/>
    </source>
</evidence>
<accession>A0A165AFA5</accession>
<name>A0A165AFA5_9SYNE</name>
<dbReference type="EMBL" id="FITM01000064">
    <property type="protein sequence ID" value="SAY38647.1"/>
    <property type="molecule type" value="Genomic_DNA"/>
</dbReference>
<organism evidence="2 3">
    <name type="scientific">Candidatus Synechococcus spongiarum</name>
    <dbReference type="NCBI Taxonomy" id="431041"/>
    <lineage>
        <taxon>Bacteria</taxon>
        <taxon>Bacillati</taxon>
        <taxon>Cyanobacteriota</taxon>
        <taxon>Cyanophyceae</taxon>
        <taxon>Synechococcales</taxon>
        <taxon>Synechococcaceae</taxon>
        <taxon>Synechococcus</taxon>
    </lineage>
</organism>
<proteinExistence type="predicted"/>
<keyword evidence="1" id="KW-0175">Coiled coil</keyword>
<dbReference type="Proteomes" id="UP000182631">
    <property type="component" value="Unassembled WGS sequence"/>
</dbReference>
<sequence>MAAAVISVLVIALVTVGVAGFNSLKGDVRNLKSDMREMGTMLGRQIEMLKLDSKARLREDIKDLKADNRSLNDKLDRLLEGFLASRT</sequence>
<reference evidence="3" key="1">
    <citation type="submission" date="2016-02" db="EMBL/GenBank/DDBJ databases">
        <authorList>
            <person name="liu f."/>
        </authorList>
    </citation>
    <scope>NUCLEOTIDE SEQUENCE [LARGE SCALE GENOMIC DNA]</scope>
</reference>
<protein>
    <submittedName>
        <fullName evidence="2">Uncharacterized protein</fullName>
    </submittedName>
</protein>
<keyword evidence="3" id="KW-1185">Reference proteome</keyword>
<feature type="coiled-coil region" evidence="1">
    <location>
        <begin position="54"/>
        <end position="81"/>
    </location>
</feature>
<gene>
    <name evidence="2" type="ORF">FLM9_548</name>
</gene>
<evidence type="ECO:0000256" key="1">
    <source>
        <dbReference type="SAM" id="Coils"/>
    </source>
</evidence>
<dbReference type="AlphaFoldDB" id="A0A165AFA5"/>
<evidence type="ECO:0000313" key="3">
    <source>
        <dbReference type="Proteomes" id="UP000182631"/>
    </source>
</evidence>